<keyword evidence="3" id="KW-0539">Nucleus</keyword>
<dbReference type="EMBL" id="JAHLQT010039062">
    <property type="protein sequence ID" value="KAG7156519.1"/>
    <property type="molecule type" value="Genomic_DNA"/>
</dbReference>
<evidence type="ECO:0000256" key="3">
    <source>
        <dbReference type="ARBA" id="ARBA00023242"/>
    </source>
</evidence>
<dbReference type="GO" id="GO:0005634">
    <property type="term" value="C:nucleus"/>
    <property type="evidence" value="ECO:0007669"/>
    <property type="project" value="UniProtKB-SubCell"/>
</dbReference>
<organism evidence="6 7">
    <name type="scientific">Homarus americanus</name>
    <name type="common">American lobster</name>
    <dbReference type="NCBI Taxonomy" id="6706"/>
    <lineage>
        <taxon>Eukaryota</taxon>
        <taxon>Metazoa</taxon>
        <taxon>Ecdysozoa</taxon>
        <taxon>Arthropoda</taxon>
        <taxon>Crustacea</taxon>
        <taxon>Multicrustacea</taxon>
        <taxon>Malacostraca</taxon>
        <taxon>Eumalacostraca</taxon>
        <taxon>Eucarida</taxon>
        <taxon>Decapoda</taxon>
        <taxon>Pleocyemata</taxon>
        <taxon>Astacidea</taxon>
        <taxon>Nephropoidea</taxon>
        <taxon>Nephropidae</taxon>
        <taxon>Homarus</taxon>
    </lineage>
</organism>
<evidence type="ECO:0000259" key="5">
    <source>
        <dbReference type="Pfam" id="PF04218"/>
    </source>
</evidence>
<protein>
    <submittedName>
        <fullName evidence="6">Tigger transposable element-derived protein 4-like 3</fullName>
    </submittedName>
</protein>
<dbReference type="Gene3D" id="1.10.10.10">
    <property type="entry name" value="Winged helix-like DNA-binding domain superfamily/Winged helix DNA-binding domain"/>
    <property type="match status" value="1"/>
</dbReference>
<gene>
    <name evidence="6" type="primary">TIGD4-L3</name>
    <name evidence="6" type="ORF">Hamer_G006487</name>
</gene>
<dbReference type="Gene3D" id="1.10.10.60">
    <property type="entry name" value="Homeodomain-like"/>
    <property type="match status" value="1"/>
</dbReference>
<reference evidence="6" key="1">
    <citation type="journal article" date="2021" name="Sci. Adv.">
        <title>The American lobster genome reveals insights on longevity, neural, and immune adaptations.</title>
        <authorList>
            <person name="Polinski J.M."/>
            <person name="Zimin A.V."/>
            <person name="Clark K.F."/>
            <person name="Kohn A.B."/>
            <person name="Sadowski N."/>
            <person name="Timp W."/>
            <person name="Ptitsyn A."/>
            <person name="Khanna P."/>
            <person name="Romanova D.Y."/>
            <person name="Williams P."/>
            <person name="Greenwood S.J."/>
            <person name="Moroz L.L."/>
            <person name="Walt D.R."/>
            <person name="Bodnar A.G."/>
        </authorList>
    </citation>
    <scope>NUCLEOTIDE SEQUENCE</scope>
    <source>
        <strain evidence="6">GMGI-L3</strain>
    </source>
</reference>
<evidence type="ECO:0000256" key="2">
    <source>
        <dbReference type="ARBA" id="ARBA00023125"/>
    </source>
</evidence>
<evidence type="ECO:0000313" key="6">
    <source>
        <dbReference type="EMBL" id="KAG7156519.1"/>
    </source>
</evidence>
<comment type="subcellular location">
    <subcellularLocation>
        <location evidence="1">Nucleus</location>
    </subcellularLocation>
</comment>
<keyword evidence="7" id="KW-1185">Reference proteome</keyword>
<feature type="domain" description="HTH CENPB-type" evidence="4">
    <location>
        <begin position="83"/>
        <end position="118"/>
    </location>
</feature>
<dbReference type="GO" id="GO:0003677">
    <property type="term" value="F:DNA binding"/>
    <property type="evidence" value="ECO:0007669"/>
    <property type="project" value="UniProtKB-KW"/>
</dbReference>
<comment type="caution">
    <text evidence="6">The sequence shown here is derived from an EMBL/GenBank/DDBJ whole genome shotgun (WGS) entry which is preliminary data.</text>
</comment>
<name>A0A8J5JNW6_HOMAM</name>
<feature type="domain" description="HTH psq-type" evidence="5">
    <location>
        <begin position="14"/>
        <end position="63"/>
    </location>
</feature>
<dbReference type="InterPro" id="IPR009057">
    <property type="entry name" value="Homeodomain-like_sf"/>
</dbReference>
<keyword evidence="2" id="KW-0238">DNA-binding</keyword>
<dbReference type="Proteomes" id="UP000747542">
    <property type="component" value="Unassembled WGS sequence"/>
</dbReference>
<sequence length="219" mass="25301">MPKCTCTIPSSSEKKKRKTFNIGDKVKILNEFEQGASASVVARRYGVNESTIRGIRQKADKIHAAFAEPTVSKTTQHLRPPLYQEMEDTLKIWIENMQRRKVAISGPMIKNEAMEIQTRLLQRDGKPLAEMTKEHEEEEEAEDVPPHVKKEWKITQLKEYMTFIYAAIKCIRDNDPDLGRATENVDSLYRLSSTYSRLLDRKIANQKQRSTTSYFRCSS</sequence>
<proteinExistence type="predicted"/>
<dbReference type="Pfam" id="PF04218">
    <property type="entry name" value="CENP-B_N"/>
    <property type="match status" value="1"/>
</dbReference>
<dbReference type="Pfam" id="PF03221">
    <property type="entry name" value="HTH_Tnp_Tc5"/>
    <property type="match status" value="1"/>
</dbReference>
<dbReference type="SUPFAM" id="SSF46689">
    <property type="entry name" value="Homeodomain-like"/>
    <property type="match status" value="2"/>
</dbReference>
<dbReference type="InterPro" id="IPR036388">
    <property type="entry name" value="WH-like_DNA-bd_sf"/>
</dbReference>
<evidence type="ECO:0000256" key="1">
    <source>
        <dbReference type="ARBA" id="ARBA00004123"/>
    </source>
</evidence>
<dbReference type="InterPro" id="IPR006600">
    <property type="entry name" value="HTH_CenpB_DNA-bd_dom"/>
</dbReference>
<evidence type="ECO:0000313" key="7">
    <source>
        <dbReference type="Proteomes" id="UP000747542"/>
    </source>
</evidence>
<evidence type="ECO:0000259" key="4">
    <source>
        <dbReference type="Pfam" id="PF03221"/>
    </source>
</evidence>
<dbReference type="InterPro" id="IPR007889">
    <property type="entry name" value="HTH_Psq"/>
</dbReference>
<accession>A0A8J5JNW6</accession>
<dbReference type="AlphaFoldDB" id="A0A8J5JNW6"/>